<dbReference type="InterPro" id="IPR000531">
    <property type="entry name" value="Beta-barrel_TonB"/>
</dbReference>
<keyword evidence="5 12" id="KW-0812">Transmembrane</keyword>
<protein>
    <submittedName>
        <fullName evidence="16">SusC/RagA family TonB-linked outer membrane protein</fullName>
    </submittedName>
</protein>
<keyword evidence="6" id="KW-0732">Signal</keyword>
<evidence type="ECO:0000256" key="7">
    <source>
        <dbReference type="ARBA" id="ARBA00023004"/>
    </source>
</evidence>
<keyword evidence="10 12" id="KW-0472">Membrane</keyword>
<comment type="caution">
    <text evidence="16">The sequence shown here is derived from an EMBL/GenBank/DDBJ whole genome shotgun (WGS) entry which is preliminary data.</text>
</comment>
<keyword evidence="17" id="KW-1185">Reference proteome</keyword>
<dbReference type="GO" id="GO:0015344">
    <property type="term" value="F:siderophore uptake transmembrane transporter activity"/>
    <property type="evidence" value="ECO:0007669"/>
    <property type="project" value="TreeGrafter"/>
</dbReference>
<evidence type="ECO:0000256" key="9">
    <source>
        <dbReference type="ARBA" id="ARBA00023077"/>
    </source>
</evidence>
<evidence type="ECO:0000313" key="16">
    <source>
        <dbReference type="EMBL" id="RGS00254.1"/>
    </source>
</evidence>
<dbReference type="GO" id="GO:0009279">
    <property type="term" value="C:cell outer membrane"/>
    <property type="evidence" value="ECO:0007669"/>
    <property type="project" value="UniProtKB-SubCell"/>
</dbReference>
<keyword evidence="11 12" id="KW-0998">Cell outer membrane</keyword>
<dbReference type="InterPro" id="IPR036942">
    <property type="entry name" value="Beta-barrel_TonB_sf"/>
</dbReference>
<comment type="subcellular location">
    <subcellularLocation>
        <location evidence="1 12">Cell outer membrane</location>
        <topology evidence="1 12">Multi-pass membrane protein</topology>
    </subcellularLocation>
</comment>
<evidence type="ECO:0000256" key="5">
    <source>
        <dbReference type="ARBA" id="ARBA00022692"/>
    </source>
</evidence>
<evidence type="ECO:0000256" key="6">
    <source>
        <dbReference type="ARBA" id="ARBA00022729"/>
    </source>
</evidence>
<dbReference type="InterPro" id="IPR008969">
    <property type="entry name" value="CarboxyPept-like_regulatory"/>
</dbReference>
<evidence type="ECO:0000256" key="3">
    <source>
        <dbReference type="ARBA" id="ARBA00022452"/>
    </source>
</evidence>
<evidence type="ECO:0000256" key="13">
    <source>
        <dbReference type="RuleBase" id="RU003357"/>
    </source>
</evidence>
<dbReference type="NCBIfam" id="TIGR04057">
    <property type="entry name" value="SusC_RagA_signa"/>
    <property type="match status" value="1"/>
</dbReference>
<dbReference type="SUPFAM" id="SSF56935">
    <property type="entry name" value="Porins"/>
    <property type="match status" value="1"/>
</dbReference>
<evidence type="ECO:0000259" key="15">
    <source>
        <dbReference type="Pfam" id="PF07715"/>
    </source>
</evidence>
<evidence type="ECO:0000256" key="11">
    <source>
        <dbReference type="ARBA" id="ARBA00023237"/>
    </source>
</evidence>
<evidence type="ECO:0000256" key="8">
    <source>
        <dbReference type="ARBA" id="ARBA00023065"/>
    </source>
</evidence>
<keyword evidence="7" id="KW-0408">Iron</keyword>
<dbReference type="Pfam" id="PF00593">
    <property type="entry name" value="TonB_dep_Rec_b-barrel"/>
    <property type="match status" value="1"/>
</dbReference>
<dbReference type="InterPro" id="IPR037066">
    <property type="entry name" value="Plug_dom_sf"/>
</dbReference>
<dbReference type="InterPro" id="IPR012910">
    <property type="entry name" value="Plug_dom"/>
</dbReference>
<keyword evidence="2 12" id="KW-0813">Transport</keyword>
<sequence>MQKRSFLVVTMFLIGMFLTGIYAQTITVSGSVTSKEMSDPLIGVNVLVKGTTNGTVTDLNGHYSITVGPDDVLVFSYISMQTVEEAVKGRKVIDVSMVSDTESLGEVVVTAMGIQRQSETLTYSAQTVGGSDVNDIKSVNMINSLQGKSAGLMITPNSTGAGGSSKILFRGNKSISGSNQPLIVVDGVPVMNSVSGAQVSSNYGGERDGGDVMSTINPDDIASITLLKGASAAALYGAVAANGAIMITTKSAQSGKVSINVSSNTTMETPMVLPEFQNTYGVSDNGTYSWGEKLASEAPNYAKEFYRTGFTTNNSISLAGGNENIQAYFSYGNVYSEGMTPSNTYRSHNLNSKVGFNVLKNIHIDFSAKYTNQYVKNQAAAGFLFNPLTGVYLFPRGEDWNYYKNNFEVYDESRGCNIQNWTNTGLQQYSNPYWTLNRQTPITDRHRYEFGGSIKWDITQDLNIQGRMRYERGEERWQHNLYASSIANLYPMGRMKDNRYFSDQLYGDVLLSYSHTFNDFLVSATAGSSFTKSKTAHVDLWAEGTQFTSPGNGNIYYPNIFTPNNYYGNMSVVGKNDNWNTEKRLNAVFATAQFGYKDGLFVDVSVRNDWSSALAYTESCSFFYPSIGGSFLLDRFVDMGKNVNLLKVRASYSIVGNDVPVFMSNLLYSLQSQGAITPPENAPFRTLKPEKTHSIEVGFDGTFFQNRLTMGLTYYKTNTKNQFFSVAAPYESGLRNRYVNAGNVQNQGFEFSAGWYQQFNDDFSWSTDLNLSYNDNKIVELVDDLPNGLTLTDFGGAKIILKKDGSYGDLYVRHIMRDENGRPMKDETTGNPIVSGDTTEDMIYAGNMNAKFNAGWSNTFHYKDFTLSFLIDGKFGGKVLSMTEATLDGWGVSKRTGDARNAGKVVVDGVEFDPKAWYTTTGASNFNSPYANEFYVYDATNVRLRELSLGYTFRNLFGVGKNLTAAIIGRNLFFFYKDAPMDPDVSAGTGNGVQGVDMFALPTSRSFGLNLKLNF</sequence>
<evidence type="ECO:0000256" key="4">
    <source>
        <dbReference type="ARBA" id="ARBA00022496"/>
    </source>
</evidence>
<dbReference type="AlphaFoldDB" id="A0A412GZ61"/>
<name>A0A412GZ61_9BACT</name>
<comment type="similarity">
    <text evidence="12 13">Belongs to the TonB-dependent receptor family.</text>
</comment>
<evidence type="ECO:0000256" key="10">
    <source>
        <dbReference type="ARBA" id="ARBA00023136"/>
    </source>
</evidence>
<dbReference type="InterPro" id="IPR039426">
    <property type="entry name" value="TonB-dep_rcpt-like"/>
</dbReference>
<dbReference type="PANTHER" id="PTHR32552:SF68">
    <property type="entry name" value="FERRICHROME OUTER MEMBRANE TRANSPORTER_PHAGE RECEPTOR"/>
    <property type="match status" value="1"/>
</dbReference>
<dbReference type="InterPro" id="IPR023997">
    <property type="entry name" value="TonB-dep_OMP_SusC/RagA_CS"/>
</dbReference>
<feature type="domain" description="TonB-dependent receptor-like beta-barrel" evidence="14">
    <location>
        <begin position="424"/>
        <end position="778"/>
    </location>
</feature>
<dbReference type="RefSeq" id="WP_118482763.1">
    <property type="nucleotide sequence ID" value="NZ_CAUBEO010000006.1"/>
</dbReference>
<keyword evidence="9 13" id="KW-0798">TonB box</keyword>
<dbReference type="Proteomes" id="UP000285864">
    <property type="component" value="Unassembled WGS sequence"/>
</dbReference>
<dbReference type="InterPro" id="IPR023996">
    <property type="entry name" value="TonB-dep_OMP_SusC/RagA"/>
</dbReference>
<dbReference type="NCBIfam" id="TIGR04056">
    <property type="entry name" value="OMP_RagA_SusC"/>
    <property type="match status" value="1"/>
</dbReference>
<accession>A0A412GZ61</accession>
<evidence type="ECO:0000313" key="17">
    <source>
        <dbReference type="Proteomes" id="UP000285864"/>
    </source>
</evidence>
<feature type="domain" description="TonB-dependent receptor plug" evidence="15">
    <location>
        <begin position="120"/>
        <end position="244"/>
    </location>
</feature>
<dbReference type="PANTHER" id="PTHR32552">
    <property type="entry name" value="FERRICHROME IRON RECEPTOR-RELATED"/>
    <property type="match status" value="1"/>
</dbReference>
<dbReference type="Pfam" id="PF07715">
    <property type="entry name" value="Plug"/>
    <property type="match status" value="1"/>
</dbReference>
<proteinExistence type="inferred from homology"/>
<dbReference type="GeneID" id="79859952"/>
<gene>
    <name evidence="16" type="ORF">DWY20_01060</name>
</gene>
<dbReference type="EMBL" id="QRUU01000002">
    <property type="protein sequence ID" value="RGS00254.1"/>
    <property type="molecule type" value="Genomic_DNA"/>
</dbReference>
<dbReference type="Gene3D" id="2.170.130.10">
    <property type="entry name" value="TonB-dependent receptor, plug domain"/>
    <property type="match status" value="1"/>
</dbReference>
<reference evidence="16 17" key="1">
    <citation type="submission" date="2018-08" db="EMBL/GenBank/DDBJ databases">
        <title>A genome reference for cultivated species of the human gut microbiota.</title>
        <authorList>
            <person name="Zou Y."/>
            <person name="Xue W."/>
            <person name="Luo G."/>
        </authorList>
    </citation>
    <scope>NUCLEOTIDE SEQUENCE [LARGE SCALE GENOMIC DNA]</scope>
    <source>
        <strain evidence="16 17">AF24-2</strain>
    </source>
</reference>
<evidence type="ECO:0000259" key="14">
    <source>
        <dbReference type="Pfam" id="PF00593"/>
    </source>
</evidence>
<evidence type="ECO:0000256" key="2">
    <source>
        <dbReference type="ARBA" id="ARBA00022448"/>
    </source>
</evidence>
<dbReference type="Gene3D" id="2.40.170.20">
    <property type="entry name" value="TonB-dependent receptor, beta-barrel domain"/>
    <property type="match status" value="1"/>
</dbReference>
<evidence type="ECO:0000256" key="1">
    <source>
        <dbReference type="ARBA" id="ARBA00004571"/>
    </source>
</evidence>
<evidence type="ECO:0000256" key="12">
    <source>
        <dbReference type="PROSITE-ProRule" id="PRU01360"/>
    </source>
</evidence>
<dbReference type="Pfam" id="PF13715">
    <property type="entry name" value="CarbopepD_reg_2"/>
    <property type="match status" value="1"/>
</dbReference>
<keyword evidence="8" id="KW-0406">Ion transport</keyword>
<keyword evidence="3 12" id="KW-1134">Transmembrane beta strand</keyword>
<organism evidence="16 17">
    <name type="scientific">Phocaeicola coprocola</name>
    <dbReference type="NCBI Taxonomy" id="310298"/>
    <lineage>
        <taxon>Bacteria</taxon>
        <taxon>Pseudomonadati</taxon>
        <taxon>Bacteroidota</taxon>
        <taxon>Bacteroidia</taxon>
        <taxon>Bacteroidales</taxon>
        <taxon>Bacteroidaceae</taxon>
        <taxon>Phocaeicola</taxon>
    </lineage>
</organism>
<dbReference type="PROSITE" id="PS52016">
    <property type="entry name" value="TONB_DEPENDENT_REC_3"/>
    <property type="match status" value="1"/>
</dbReference>
<dbReference type="SUPFAM" id="SSF49464">
    <property type="entry name" value="Carboxypeptidase regulatory domain-like"/>
    <property type="match status" value="1"/>
</dbReference>
<keyword evidence="4" id="KW-0410">Iron transport</keyword>